<dbReference type="PANTHER" id="PTHR12227:SF0">
    <property type="entry name" value="GLYCERATE KINASE"/>
    <property type="match status" value="1"/>
</dbReference>
<evidence type="ECO:0000259" key="1">
    <source>
        <dbReference type="Pfam" id="PF05161"/>
    </source>
</evidence>
<dbReference type="InterPro" id="IPR038614">
    <property type="entry name" value="GK_N_sf"/>
</dbReference>
<dbReference type="GO" id="GO:0005737">
    <property type="term" value="C:cytoplasm"/>
    <property type="evidence" value="ECO:0007669"/>
    <property type="project" value="TreeGrafter"/>
</dbReference>
<dbReference type="Gene3D" id="3.40.50.10180">
    <property type="entry name" value="Glycerate kinase, MOFRL-like N-terminal domain"/>
    <property type="match status" value="1"/>
</dbReference>
<dbReference type="Proteomes" id="UP000011693">
    <property type="component" value="Unassembled WGS sequence"/>
</dbReference>
<evidence type="ECO:0000259" key="2">
    <source>
        <dbReference type="Pfam" id="PF13660"/>
    </source>
</evidence>
<sequence>MIQNREQLAVTPTHELVMDCIEQGIKATQPRNAVKNALTLTENTLEIQDRSIDLSPYSDILILGGGKAAAQMARVLETIIGDRLTDGIVVTNDPTETDQTRVIRGSHPVPNEVGRDGAAEILSLAERAESDTLILFVLSGGGSSLLPLPTRDVSLSALRSLTQELLECGASIDEINTVRKHLSQIKGGRLAVAAAPATVVGLVLSDVTGNDLGTIASGPIVGDSSTFADAKAVLERYDIDAPAPITAHLDEGELGKTPETPTPEDPVFETVHTHILADGSTAIRRAEAVAEASAFTPLILSTQVEGEARTVGRVHAAIANEAAATGRPVEPPLLLLSGGETTVTICGDGVGGPNQEFVLDGLLATNTDEIVLGSVDTDGKDGVAAGAGALATREIIDDEEQAMAALADNDAYSYLSERDAIIKTGPTGTNVNDLRIIAIPE</sequence>
<dbReference type="Pfam" id="PF13660">
    <property type="entry name" value="DUF4147"/>
    <property type="match status" value="1"/>
</dbReference>
<keyword evidence="3" id="KW-0670">Pyruvate</keyword>
<feature type="domain" description="MOFRL-associated" evidence="2">
    <location>
        <begin position="18"/>
        <end position="249"/>
    </location>
</feature>
<accession>M0B3V6</accession>
<dbReference type="InterPro" id="IPR039760">
    <property type="entry name" value="MOFRL_protein"/>
</dbReference>
<dbReference type="PATRIC" id="fig|1227492.4.peg.565"/>
<dbReference type="OrthoDB" id="10741at2157"/>
<dbReference type="STRING" id="1227492.C482_02921"/>
<protein>
    <submittedName>
        <fullName evidence="3">Hydroxypyruvate reductase</fullName>
    </submittedName>
</protein>
<dbReference type="EMBL" id="AOIN01000022">
    <property type="protein sequence ID" value="ELZ04923.1"/>
    <property type="molecule type" value="Genomic_DNA"/>
</dbReference>
<dbReference type="GO" id="GO:0008887">
    <property type="term" value="F:glycerate kinase activity"/>
    <property type="evidence" value="ECO:0007669"/>
    <property type="project" value="InterPro"/>
</dbReference>
<evidence type="ECO:0000313" key="3">
    <source>
        <dbReference type="EMBL" id="ELZ04923.1"/>
    </source>
</evidence>
<gene>
    <name evidence="3" type="ORF">C482_02921</name>
</gene>
<dbReference type="Gene3D" id="3.40.1480.10">
    <property type="entry name" value="MOFRL domain"/>
    <property type="match status" value="1"/>
</dbReference>
<proteinExistence type="predicted"/>
<dbReference type="RefSeq" id="WP_006165935.1">
    <property type="nucleotide sequence ID" value="NZ_AOIN01000022.1"/>
</dbReference>
<feature type="domain" description="MOFRL" evidence="1">
    <location>
        <begin position="334"/>
        <end position="433"/>
    </location>
</feature>
<comment type="caution">
    <text evidence="3">The sequence shown here is derived from an EMBL/GenBank/DDBJ whole genome shotgun (WGS) entry which is preliminary data.</text>
</comment>
<evidence type="ECO:0000313" key="4">
    <source>
        <dbReference type="Proteomes" id="UP000011693"/>
    </source>
</evidence>
<dbReference type="InterPro" id="IPR025286">
    <property type="entry name" value="MOFRL_assoc_dom"/>
</dbReference>
<organism evidence="3 4">
    <name type="scientific">Natrialba chahannaoensis JCM 10990</name>
    <dbReference type="NCBI Taxonomy" id="1227492"/>
    <lineage>
        <taxon>Archaea</taxon>
        <taxon>Methanobacteriati</taxon>
        <taxon>Methanobacteriota</taxon>
        <taxon>Stenosarchaea group</taxon>
        <taxon>Halobacteria</taxon>
        <taxon>Halobacteriales</taxon>
        <taxon>Natrialbaceae</taxon>
        <taxon>Natrialba</taxon>
    </lineage>
</organism>
<dbReference type="Pfam" id="PF05161">
    <property type="entry name" value="MOFRL"/>
    <property type="match status" value="1"/>
</dbReference>
<dbReference type="PANTHER" id="PTHR12227">
    <property type="entry name" value="GLYCERATE KINASE"/>
    <property type="match status" value="1"/>
</dbReference>
<dbReference type="SUPFAM" id="SSF82544">
    <property type="entry name" value="GckA/TtuD-like"/>
    <property type="match status" value="1"/>
</dbReference>
<dbReference type="InterPro" id="IPR007835">
    <property type="entry name" value="MOFRL"/>
</dbReference>
<reference evidence="3 4" key="1">
    <citation type="journal article" date="2014" name="PLoS Genet.">
        <title>Phylogenetically driven sequencing of extremely halophilic archaea reveals strategies for static and dynamic osmo-response.</title>
        <authorList>
            <person name="Becker E.A."/>
            <person name="Seitzer P.M."/>
            <person name="Tritt A."/>
            <person name="Larsen D."/>
            <person name="Krusor M."/>
            <person name="Yao A.I."/>
            <person name="Wu D."/>
            <person name="Madern D."/>
            <person name="Eisen J.A."/>
            <person name="Darling A.E."/>
            <person name="Facciotti M.T."/>
        </authorList>
    </citation>
    <scope>NUCLEOTIDE SEQUENCE [LARGE SCALE GENOMIC DNA]</scope>
    <source>
        <strain evidence="3 4">JCM 10990</strain>
    </source>
</reference>
<name>M0B3V6_9EURY</name>
<keyword evidence="4" id="KW-1185">Reference proteome</keyword>
<dbReference type="InterPro" id="IPR037035">
    <property type="entry name" value="GK-like_C_sf"/>
</dbReference>
<dbReference type="AlphaFoldDB" id="M0B3V6"/>